<dbReference type="Pfam" id="PF00403">
    <property type="entry name" value="HMA"/>
    <property type="match status" value="1"/>
</dbReference>
<dbReference type="PANTHER" id="PTHR46594">
    <property type="entry name" value="P-TYPE CATION-TRANSPORTING ATPASE"/>
    <property type="match status" value="1"/>
</dbReference>
<dbReference type="STRING" id="1385512.N784_08100"/>
<keyword evidence="6" id="KW-0143">Chaperone</keyword>
<dbReference type="OrthoDB" id="9813965at2"/>
<organism evidence="8 9">
    <name type="scientific">Pontibacillus litoralis JSM 072002</name>
    <dbReference type="NCBI Taxonomy" id="1385512"/>
    <lineage>
        <taxon>Bacteria</taxon>
        <taxon>Bacillati</taxon>
        <taxon>Bacillota</taxon>
        <taxon>Bacilli</taxon>
        <taxon>Bacillales</taxon>
        <taxon>Bacillaceae</taxon>
        <taxon>Pontibacillus</taxon>
    </lineage>
</organism>
<dbReference type="CDD" id="cd00371">
    <property type="entry name" value="HMA"/>
    <property type="match status" value="1"/>
</dbReference>
<sequence>MEITLNVKGMTCGHCEKAVKGAVQELNGVHGVEVTLDSNRVTVAYDDAIVSKQQIADAIEEQGYDVVS</sequence>
<keyword evidence="4" id="KW-0479">Metal-binding</keyword>
<evidence type="ECO:0000256" key="1">
    <source>
        <dbReference type="ARBA" id="ARBA00004496"/>
    </source>
</evidence>
<dbReference type="PANTHER" id="PTHR46594:SF4">
    <property type="entry name" value="P-TYPE CATION-TRANSPORTING ATPASE"/>
    <property type="match status" value="1"/>
</dbReference>
<evidence type="ECO:0000256" key="2">
    <source>
        <dbReference type="ARBA" id="ARBA00015313"/>
    </source>
</evidence>
<keyword evidence="3" id="KW-0963">Cytoplasm</keyword>
<evidence type="ECO:0000256" key="3">
    <source>
        <dbReference type="ARBA" id="ARBA00022490"/>
    </source>
</evidence>
<dbReference type="GO" id="GO:0006825">
    <property type="term" value="P:copper ion transport"/>
    <property type="evidence" value="ECO:0007669"/>
    <property type="project" value="InterPro"/>
</dbReference>
<dbReference type="InterPro" id="IPR049740">
    <property type="entry name" value="CopZ"/>
</dbReference>
<dbReference type="FunFam" id="3.30.70.100:FF:000005">
    <property type="entry name" value="Copper-exporting P-type ATPase A"/>
    <property type="match status" value="1"/>
</dbReference>
<evidence type="ECO:0000259" key="7">
    <source>
        <dbReference type="PROSITE" id="PS50846"/>
    </source>
</evidence>
<evidence type="ECO:0000313" key="8">
    <source>
        <dbReference type="EMBL" id="KGX85757.1"/>
    </source>
</evidence>
<dbReference type="NCBIfam" id="TIGR00003">
    <property type="entry name" value="copper ion binding protein"/>
    <property type="match status" value="1"/>
</dbReference>
<protein>
    <recommendedName>
        <fullName evidence="2">Copper chaperone CopZ</fullName>
    </recommendedName>
</protein>
<evidence type="ECO:0000313" key="9">
    <source>
        <dbReference type="Proteomes" id="UP000030401"/>
    </source>
</evidence>
<dbReference type="SUPFAM" id="SSF55008">
    <property type="entry name" value="HMA, heavy metal-associated domain"/>
    <property type="match status" value="1"/>
</dbReference>
<dbReference type="InterPro" id="IPR006121">
    <property type="entry name" value="HMA_dom"/>
</dbReference>
<dbReference type="eggNOG" id="COG2608">
    <property type="taxonomic scope" value="Bacteria"/>
</dbReference>
<name>A0A0A5HQ56_9BACI</name>
<dbReference type="Gene3D" id="3.30.70.100">
    <property type="match status" value="1"/>
</dbReference>
<dbReference type="NCBIfam" id="NF033795">
    <property type="entry name" value="chaper_CopZ_Bs"/>
    <property type="match status" value="1"/>
</dbReference>
<comment type="caution">
    <text evidence="8">The sequence shown here is derived from an EMBL/GenBank/DDBJ whole genome shotgun (WGS) entry which is preliminary data.</text>
</comment>
<feature type="domain" description="HMA" evidence="7">
    <location>
        <begin position="1"/>
        <end position="67"/>
    </location>
</feature>
<accession>A0A0A5HQ56</accession>
<dbReference type="Proteomes" id="UP000030401">
    <property type="component" value="Unassembled WGS sequence"/>
</dbReference>
<dbReference type="GO" id="GO:0005507">
    <property type="term" value="F:copper ion binding"/>
    <property type="evidence" value="ECO:0007669"/>
    <property type="project" value="InterPro"/>
</dbReference>
<keyword evidence="5" id="KW-0186">Copper</keyword>
<dbReference type="PRINTS" id="PR00944">
    <property type="entry name" value="CUEXPORT"/>
</dbReference>
<gene>
    <name evidence="8" type="ORF">N784_08100</name>
</gene>
<proteinExistence type="predicted"/>
<dbReference type="PROSITE" id="PS01047">
    <property type="entry name" value="HMA_1"/>
    <property type="match status" value="1"/>
</dbReference>
<evidence type="ECO:0000256" key="6">
    <source>
        <dbReference type="ARBA" id="ARBA00023186"/>
    </source>
</evidence>
<reference evidence="8 9" key="1">
    <citation type="submission" date="2013-08" db="EMBL/GenBank/DDBJ databases">
        <authorList>
            <person name="Huang J."/>
            <person name="Wang G."/>
        </authorList>
    </citation>
    <scope>NUCLEOTIDE SEQUENCE [LARGE SCALE GENOMIC DNA]</scope>
    <source>
        <strain evidence="8 9">JSM 072002</strain>
    </source>
</reference>
<dbReference type="InterPro" id="IPR000428">
    <property type="entry name" value="Cu-bd"/>
</dbReference>
<dbReference type="InterPro" id="IPR036163">
    <property type="entry name" value="HMA_dom_sf"/>
</dbReference>
<dbReference type="PROSITE" id="PS50846">
    <property type="entry name" value="HMA_2"/>
    <property type="match status" value="1"/>
</dbReference>
<evidence type="ECO:0000256" key="4">
    <source>
        <dbReference type="ARBA" id="ARBA00022723"/>
    </source>
</evidence>
<comment type="subcellular location">
    <subcellularLocation>
        <location evidence="1">Cytoplasm</location>
    </subcellularLocation>
</comment>
<dbReference type="EMBL" id="AVPG01000019">
    <property type="protein sequence ID" value="KGX85757.1"/>
    <property type="molecule type" value="Genomic_DNA"/>
</dbReference>
<dbReference type="InterPro" id="IPR006122">
    <property type="entry name" value="HMA_Cu_ion-bd"/>
</dbReference>
<dbReference type="InterPro" id="IPR017969">
    <property type="entry name" value="Heavy-metal-associated_CS"/>
</dbReference>
<evidence type="ECO:0000256" key="5">
    <source>
        <dbReference type="ARBA" id="ARBA00023008"/>
    </source>
</evidence>
<keyword evidence="9" id="KW-1185">Reference proteome</keyword>
<dbReference type="AlphaFoldDB" id="A0A0A5HQ56"/>
<dbReference type="GO" id="GO:0005737">
    <property type="term" value="C:cytoplasm"/>
    <property type="evidence" value="ECO:0007669"/>
    <property type="project" value="UniProtKB-SubCell"/>
</dbReference>
<dbReference type="RefSeq" id="WP_036835110.1">
    <property type="nucleotide sequence ID" value="NZ_AVPG01000019.1"/>
</dbReference>